<proteinExistence type="predicted"/>
<feature type="region of interest" description="Disordered" evidence="1">
    <location>
        <begin position="41"/>
        <end position="62"/>
    </location>
</feature>
<dbReference type="OrthoDB" id="292843at2"/>
<reference evidence="4" key="2">
    <citation type="submission" date="2016-08" db="EMBL/GenBank/DDBJ databases">
        <authorList>
            <person name="Tokovenko B."/>
            <person name="Kalinowski J."/>
        </authorList>
    </citation>
    <scope>NUCLEOTIDE SEQUENCE [LARGE SCALE GENOMIC DNA]</scope>
    <source>
        <strain evidence="4">UTMC102</strain>
    </source>
</reference>
<keyword evidence="4" id="KW-1185">Reference proteome</keyword>
<gene>
    <name evidence="2" type="ORF">HNR06_004334</name>
    <name evidence="3" type="ORF">NOSIN_06545</name>
</gene>
<dbReference type="AlphaFoldDB" id="A0A1V3BZ31"/>
<evidence type="ECO:0000313" key="2">
    <source>
        <dbReference type="EMBL" id="NYH54745.1"/>
    </source>
</evidence>
<evidence type="ECO:0000313" key="4">
    <source>
        <dbReference type="Proteomes" id="UP000189004"/>
    </source>
</evidence>
<reference evidence="3" key="1">
    <citation type="submission" date="2016-08" db="EMBL/GenBank/DDBJ databases">
        <authorList>
            <person name="Seilhamer J.J."/>
        </authorList>
    </citation>
    <scope>NUCLEOTIDE SEQUENCE [LARGE SCALE GENOMIC DNA]</scope>
    <source>
        <strain evidence="3">UTMC102</strain>
    </source>
</reference>
<comment type="caution">
    <text evidence="3">The sequence shown here is derived from an EMBL/GenBank/DDBJ whole genome shotgun (WGS) entry which is preliminary data.</text>
</comment>
<reference evidence="2 5" key="3">
    <citation type="submission" date="2020-07" db="EMBL/GenBank/DDBJ databases">
        <title>Sequencing the genomes of 1000 actinobacteria strains.</title>
        <authorList>
            <person name="Klenk H.-P."/>
        </authorList>
    </citation>
    <scope>NUCLEOTIDE SEQUENCE [LARGE SCALE GENOMIC DNA]</scope>
    <source>
        <strain evidence="2 5">DSM 45278</strain>
    </source>
</reference>
<dbReference type="Proteomes" id="UP000584931">
    <property type="component" value="Unassembled WGS sequence"/>
</dbReference>
<protein>
    <submittedName>
        <fullName evidence="3">Uncharacterized protein</fullName>
    </submittedName>
</protein>
<accession>A0A7Y9XHG5</accession>
<dbReference type="RefSeq" id="WP_077689888.1">
    <property type="nucleotide sequence ID" value="NZ_JACCHL010000001.1"/>
</dbReference>
<dbReference type="STRING" id="501010.NOSIN_06545"/>
<evidence type="ECO:0000313" key="3">
    <source>
        <dbReference type="EMBL" id="OOC53506.1"/>
    </source>
</evidence>
<evidence type="ECO:0000256" key="1">
    <source>
        <dbReference type="SAM" id="MobiDB-lite"/>
    </source>
</evidence>
<sequence>MQTGPDVLRTTDWTRTFHAYGSGGDTTGFLAWSAVRPASFDGRVRPTPASLPGPAPLRARAR</sequence>
<organism evidence="3 4">
    <name type="scientific">Nocardiopsis sinuspersici</name>
    <dbReference type="NCBI Taxonomy" id="501010"/>
    <lineage>
        <taxon>Bacteria</taxon>
        <taxon>Bacillati</taxon>
        <taxon>Actinomycetota</taxon>
        <taxon>Actinomycetes</taxon>
        <taxon>Streptosporangiales</taxon>
        <taxon>Nocardiopsidaceae</taxon>
        <taxon>Nocardiopsis</taxon>
    </lineage>
</organism>
<dbReference type="EMBL" id="MCOK01000001">
    <property type="protein sequence ID" value="OOC53506.1"/>
    <property type="molecule type" value="Genomic_DNA"/>
</dbReference>
<name>A0A1V3BZ31_9ACTN</name>
<dbReference type="EMBL" id="JACCHL010000001">
    <property type="protein sequence ID" value="NYH54745.1"/>
    <property type="molecule type" value="Genomic_DNA"/>
</dbReference>
<dbReference type="Proteomes" id="UP000189004">
    <property type="component" value="Unassembled WGS sequence"/>
</dbReference>
<evidence type="ECO:0000313" key="5">
    <source>
        <dbReference type="Proteomes" id="UP000584931"/>
    </source>
</evidence>
<accession>A0A1V3BZ31</accession>